<feature type="signal peptide" evidence="1">
    <location>
        <begin position="1"/>
        <end position="19"/>
    </location>
</feature>
<evidence type="ECO:0000256" key="1">
    <source>
        <dbReference type="SAM" id="SignalP"/>
    </source>
</evidence>
<reference evidence="2 3" key="1">
    <citation type="submission" date="2018-07" db="EMBL/GenBank/DDBJ databases">
        <title>Draft genome sequence of Ancylomarina sp. M1P.</title>
        <authorList>
            <person name="Yadav S."/>
            <person name="Villanueva L."/>
            <person name="Damste J.S.S."/>
        </authorList>
    </citation>
    <scope>NUCLEOTIDE SEQUENCE [LARGE SCALE GENOMIC DNA]</scope>
    <source>
        <strain evidence="2 3">M1P</strain>
    </source>
</reference>
<dbReference type="OrthoDB" id="9838114at2"/>
<evidence type="ECO:0000313" key="2">
    <source>
        <dbReference type="EMBL" id="RRG20072.1"/>
    </source>
</evidence>
<organism evidence="2 3">
    <name type="scientific">Ancylomarina euxinus</name>
    <dbReference type="NCBI Taxonomy" id="2283627"/>
    <lineage>
        <taxon>Bacteria</taxon>
        <taxon>Pseudomonadati</taxon>
        <taxon>Bacteroidota</taxon>
        <taxon>Bacteroidia</taxon>
        <taxon>Marinilabiliales</taxon>
        <taxon>Marinifilaceae</taxon>
        <taxon>Ancylomarina</taxon>
    </lineage>
</organism>
<proteinExistence type="predicted"/>
<accession>A0A425XYM2</accession>
<keyword evidence="1" id="KW-0732">Signal</keyword>
<dbReference type="Proteomes" id="UP000285794">
    <property type="component" value="Unassembled WGS sequence"/>
</dbReference>
<keyword evidence="3" id="KW-1185">Reference proteome</keyword>
<name>A0A425XYM2_9BACT</name>
<sequence>MKRMVFISALCLIFQTAFAQKQDTKLTPFFEMNFQTSLKSSNNDLAFAFKFVKTDCMCLNTNIGKQICKPETVNIARNSSGKHGEGRFPDAYSESLCKPIVIKEFIGSDRNSTGKQGDGIFPGAYSKNLRKSLPNVLIDDVARNSGGRNSN</sequence>
<protein>
    <submittedName>
        <fullName evidence="2">Uncharacterized protein</fullName>
    </submittedName>
</protein>
<gene>
    <name evidence="2" type="ORF">DWB61_13615</name>
</gene>
<dbReference type="AlphaFoldDB" id="A0A425XYM2"/>
<feature type="chain" id="PRO_5019583598" evidence="1">
    <location>
        <begin position="20"/>
        <end position="151"/>
    </location>
</feature>
<dbReference type="EMBL" id="QQWG01000015">
    <property type="protein sequence ID" value="RRG20072.1"/>
    <property type="molecule type" value="Genomic_DNA"/>
</dbReference>
<comment type="caution">
    <text evidence="2">The sequence shown here is derived from an EMBL/GenBank/DDBJ whole genome shotgun (WGS) entry which is preliminary data.</text>
</comment>
<evidence type="ECO:0000313" key="3">
    <source>
        <dbReference type="Proteomes" id="UP000285794"/>
    </source>
</evidence>
<dbReference type="RefSeq" id="WP_125031436.1">
    <property type="nucleotide sequence ID" value="NZ_JAPXVP010000013.1"/>
</dbReference>